<dbReference type="EMBL" id="JABBGM010000008">
    <property type="protein sequence ID" value="NML95163.1"/>
    <property type="molecule type" value="Genomic_DNA"/>
</dbReference>
<accession>A0A7Y0BRL3</accession>
<reference evidence="7 8" key="1">
    <citation type="submission" date="2020-04" db="EMBL/GenBank/DDBJ databases">
        <title>Novosphingobium sp. TW-4 isolated from soil.</title>
        <authorList>
            <person name="Dahal R.H."/>
            <person name="Chaudhary D.K."/>
        </authorList>
    </citation>
    <scope>NUCLEOTIDE SEQUENCE [LARGE SCALE GENOMIC DNA]</scope>
    <source>
        <strain evidence="7 8">TW-4</strain>
    </source>
</reference>
<dbReference type="GO" id="GO:0050661">
    <property type="term" value="F:NADP binding"/>
    <property type="evidence" value="ECO:0007669"/>
    <property type="project" value="InterPro"/>
</dbReference>
<evidence type="ECO:0000256" key="1">
    <source>
        <dbReference type="ARBA" id="ARBA00001917"/>
    </source>
</evidence>
<dbReference type="InterPro" id="IPR044152">
    <property type="entry name" value="YqjM-like"/>
</dbReference>
<protein>
    <submittedName>
        <fullName evidence="7">NADH:flavin oxidoreductase/NADH oxidase</fullName>
    </submittedName>
</protein>
<keyword evidence="3" id="KW-0288">FMN</keyword>
<evidence type="ECO:0000313" key="8">
    <source>
        <dbReference type="Proteomes" id="UP000583556"/>
    </source>
</evidence>
<gene>
    <name evidence="7" type="ORF">HHL27_15930</name>
</gene>
<comment type="caution">
    <text evidence="7">The sequence shown here is derived from an EMBL/GenBank/DDBJ whole genome shotgun (WGS) entry which is preliminary data.</text>
</comment>
<dbReference type="Proteomes" id="UP000583556">
    <property type="component" value="Unassembled WGS sequence"/>
</dbReference>
<organism evidence="7 8">
    <name type="scientific">Novosphingobium olei</name>
    <dbReference type="NCBI Taxonomy" id="2728851"/>
    <lineage>
        <taxon>Bacteria</taxon>
        <taxon>Pseudomonadati</taxon>
        <taxon>Pseudomonadota</taxon>
        <taxon>Alphaproteobacteria</taxon>
        <taxon>Sphingomonadales</taxon>
        <taxon>Sphingomonadaceae</taxon>
        <taxon>Novosphingobium</taxon>
    </lineage>
</organism>
<comment type="cofactor">
    <cofactor evidence="1">
        <name>FMN</name>
        <dbReference type="ChEBI" id="CHEBI:58210"/>
    </cofactor>
</comment>
<dbReference type="AlphaFoldDB" id="A0A7Y0BRL3"/>
<evidence type="ECO:0000256" key="4">
    <source>
        <dbReference type="ARBA" id="ARBA00022857"/>
    </source>
</evidence>
<evidence type="ECO:0000256" key="5">
    <source>
        <dbReference type="ARBA" id="ARBA00023002"/>
    </source>
</evidence>
<dbReference type="GO" id="GO:0003959">
    <property type="term" value="F:NADPH dehydrogenase activity"/>
    <property type="evidence" value="ECO:0007669"/>
    <property type="project" value="InterPro"/>
</dbReference>
<proteinExistence type="predicted"/>
<dbReference type="CDD" id="cd02932">
    <property type="entry name" value="OYE_YqiM_FMN"/>
    <property type="match status" value="1"/>
</dbReference>
<evidence type="ECO:0000256" key="3">
    <source>
        <dbReference type="ARBA" id="ARBA00022643"/>
    </source>
</evidence>
<dbReference type="PANTHER" id="PTHR43303">
    <property type="entry name" value="NADPH DEHYDROGENASE C23G7.10C-RELATED"/>
    <property type="match status" value="1"/>
</dbReference>
<keyword evidence="2" id="KW-0285">Flavoprotein</keyword>
<keyword evidence="8" id="KW-1185">Reference proteome</keyword>
<sequence>MSKPKLFEPITIDGLTLANRIVIAPMCQYSAEDGRMTDWHAIHLGSLALSGAGLLTIEATAVLPEGRISNADVGLWDDDTEAAMARVLETVRRHSPMPIAIQLAHAGRKASTARPWDGGKQIAPDAPNGWQTVAPSGVPYTPGDHAPVALDSAGLAEIRDAFAASARRAARLGIDAIQIHAAHGYLLHQFLSPISNQRTDEYGGSLENRMRFPLEVFDAVRAAFPKERPVSVRVSGSDWVDGGWDEAQTVAFARALEERGASAIHVSSGGLDPAQAIPVGPSYQVPLARAVKQAVSIPVVAVGLITEAQQAEAIVATGDADLVAVARTILYDPHWPWHVAAELGAQVSAPSQYLRSQPRQYRDLLQPYA</sequence>
<keyword evidence="5" id="KW-0560">Oxidoreductase</keyword>
<dbReference type="SUPFAM" id="SSF51395">
    <property type="entry name" value="FMN-linked oxidoreductases"/>
    <property type="match status" value="1"/>
</dbReference>
<dbReference type="InterPro" id="IPR001155">
    <property type="entry name" value="OxRdtase_FMN_N"/>
</dbReference>
<evidence type="ECO:0000259" key="6">
    <source>
        <dbReference type="Pfam" id="PF00724"/>
    </source>
</evidence>
<feature type="domain" description="NADH:flavin oxidoreductase/NADH oxidase N-terminal" evidence="6">
    <location>
        <begin position="5"/>
        <end position="343"/>
    </location>
</feature>
<dbReference type="InterPro" id="IPR013785">
    <property type="entry name" value="Aldolase_TIM"/>
</dbReference>
<evidence type="ECO:0000313" key="7">
    <source>
        <dbReference type="EMBL" id="NML95163.1"/>
    </source>
</evidence>
<keyword evidence="4" id="KW-0521">NADP</keyword>
<dbReference type="Gene3D" id="3.20.20.70">
    <property type="entry name" value="Aldolase class I"/>
    <property type="match status" value="1"/>
</dbReference>
<dbReference type="Pfam" id="PF00724">
    <property type="entry name" value="Oxidored_FMN"/>
    <property type="match status" value="1"/>
</dbReference>
<dbReference type="PANTHER" id="PTHR43303:SF4">
    <property type="entry name" value="NADPH DEHYDROGENASE C23G7.10C-RELATED"/>
    <property type="match status" value="1"/>
</dbReference>
<name>A0A7Y0BRL3_9SPHN</name>
<dbReference type="GO" id="GO:0010181">
    <property type="term" value="F:FMN binding"/>
    <property type="evidence" value="ECO:0007669"/>
    <property type="project" value="InterPro"/>
</dbReference>
<evidence type="ECO:0000256" key="2">
    <source>
        <dbReference type="ARBA" id="ARBA00022630"/>
    </source>
</evidence>
<dbReference type="RefSeq" id="WP_169494379.1">
    <property type="nucleotide sequence ID" value="NZ_JABBGM010000008.1"/>
</dbReference>